<evidence type="ECO:0000313" key="1">
    <source>
        <dbReference type="EMBL" id="KAL1522046.1"/>
    </source>
</evidence>
<reference evidence="1 2" key="1">
    <citation type="journal article" date="2024" name="Science">
        <title>Giant polyketide synthase enzymes in the biosynthesis of giant marine polyether toxins.</title>
        <authorList>
            <person name="Fallon T.R."/>
            <person name="Shende V.V."/>
            <person name="Wierzbicki I.H."/>
            <person name="Pendleton A.L."/>
            <person name="Watervoot N.F."/>
            <person name="Auber R.P."/>
            <person name="Gonzalez D.J."/>
            <person name="Wisecaver J.H."/>
            <person name="Moore B.S."/>
        </authorList>
    </citation>
    <scope>NUCLEOTIDE SEQUENCE [LARGE SCALE GENOMIC DNA]</scope>
    <source>
        <strain evidence="1 2">12B1</strain>
    </source>
</reference>
<dbReference type="Proteomes" id="UP001515480">
    <property type="component" value="Unassembled WGS sequence"/>
</dbReference>
<protein>
    <submittedName>
        <fullName evidence="1">Uncharacterized protein</fullName>
    </submittedName>
</protein>
<evidence type="ECO:0000313" key="2">
    <source>
        <dbReference type="Proteomes" id="UP001515480"/>
    </source>
</evidence>
<dbReference type="AlphaFoldDB" id="A0AB34JMY2"/>
<sequence>MCDGAIVDIKSFMQQVRRAKAAIRAALEKEGGIVSEDMECVVEGLHTVNPTAPNPAADIDLWAGDFELLTHNFGSICTSRSRLVKIKLTQLYLDQDLHIMRPSRCLGKLVVLGRPVSS</sequence>
<name>A0AB34JMY2_PRYPA</name>
<accession>A0AB34JMY2</accession>
<keyword evidence="2" id="KW-1185">Reference proteome</keyword>
<gene>
    <name evidence="1" type="ORF">AB1Y20_021691</name>
</gene>
<comment type="caution">
    <text evidence="1">The sequence shown here is derived from an EMBL/GenBank/DDBJ whole genome shotgun (WGS) entry which is preliminary data.</text>
</comment>
<proteinExistence type="predicted"/>
<dbReference type="EMBL" id="JBGBPQ010000007">
    <property type="protein sequence ID" value="KAL1522046.1"/>
    <property type="molecule type" value="Genomic_DNA"/>
</dbReference>
<organism evidence="1 2">
    <name type="scientific">Prymnesium parvum</name>
    <name type="common">Toxic golden alga</name>
    <dbReference type="NCBI Taxonomy" id="97485"/>
    <lineage>
        <taxon>Eukaryota</taxon>
        <taxon>Haptista</taxon>
        <taxon>Haptophyta</taxon>
        <taxon>Prymnesiophyceae</taxon>
        <taxon>Prymnesiales</taxon>
        <taxon>Prymnesiaceae</taxon>
        <taxon>Prymnesium</taxon>
    </lineage>
</organism>